<reference evidence="3" key="1">
    <citation type="submission" date="2023-02" db="EMBL/GenBank/DDBJ databases">
        <title>Tahibacter soli sp. nov. isolated from soil.</title>
        <authorList>
            <person name="Baek J.H."/>
            <person name="Lee J.K."/>
            <person name="Choi D.G."/>
            <person name="Jeon C.O."/>
        </authorList>
    </citation>
    <scope>NUCLEOTIDE SEQUENCE</scope>
    <source>
        <strain evidence="3">BL</strain>
    </source>
</reference>
<keyword evidence="4" id="KW-1185">Reference proteome</keyword>
<dbReference type="InterPro" id="IPR019494">
    <property type="entry name" value="FIST_C"/>
</dbReference>
<name>A0A9X3YK40_9GAMM</name>
<dbReference type="EMBL" id="JAOVZO020000014">
    <property type="protein sequence ID" value="MDC8012685.1"/>
    <property type="molecule type" value="Genomic_DNA"/>
</dbReference>
<dbReference type="AlphaFoldDB" id="A0A9X3YK40"/>
<accession>A0A9X3YK40</accession>
<dbReference type="Pfam" id="PF08495">
    <property type="entry name" value="FIST"/>
    <property type="match status" value="1"/>
</dbReference>
<dbReference type="PANTHER" id="PTHR40252">
    <property type="entry name" value="BLR0328 PROTEIN"/>
    <property type="match status" value="1"/>
</dbReference>
<dbReference type="Proteomes" id="UP001139971">
    <property type="component" value="Unassembled WGS sequence"/>
</dbReference>
<feature type="domain" description="FIST C-domain" evidence="2">
    <location>
        <begin position="229"/>
        <end position="359"/>
    </location>
</feature>
<evidence type="ECO:0000313" key="4">
    <source>
        <dbReference type="Proteomes" id="UP001139971"/>
    </source>
</evidence>
<dbReference type="InterPro" id="IPR013702">
    <property type="entry name" value="FIST_domain_N"/>
</dbReference>
<gene>
    <name evidence="3" type="ORF">OD750_009005</name>
</gene>
<dbReference type="Pfam" id="PF10442">
    <property type="entry name" value="FIST_C"/>
    <property type="match status" value="1"/>
</dbReference>
<feature type="domain" description="FIST" evidence="1">
    <location>
        <begin position="32"/>
        <end position="228"/>
    </location>
</feature>
<proteinExistence type="predicted"/>
<comment type="caution">
    <text evidence="3">The sequence shown here is derived from an EMBL/GenBank/DDBJ whole genome shotgun (WGS) entry which is preliminary data.</text>
</comment>
<organism evidence="3 4">
    <name type="scientific">Tahibacter soli</name>
    <dbReference type="NCBI Taxonomy" id="2983605"/>
    <lineage>
        <taxon>Bacteria</taxon>
        <taxon>Pseudomonadati</taxon>
        <taxon>Pseudomonadota</taxon>
        <taxon>Gammaproteobacteria</taxon>
        <taxon>Lysobacterales</taxon>
        <taxon>Rhodanobacteraceae</taxon>
        <taxon>Tahibacter</taxon>
    </lineage>
</organism>
<dbReference type="SMART" id="SM00897">
    <property type="entry name" value="FIST"/>
    <property type="match status" value="1"/>
</dbReference>
<evidence type="ECO:0000259" key="2">
    <source>
        <dbReference type="SMART" id="SM01204"/>
    </source>
</evidence>
<dbReference type="RefSeq" id="WP_263544982.1">
    <property type="nucleotide sequence ID" value="NZ_JAOVZO020000014.1"/>
</dbReference>
<dbReference type="PANTHER" id="PTHR40252:SF2">
    <property type="entry name" value="BLR0328 PROTEIN"/>
    <property type="match status" value="1"/>
</dbReference>
<dbReference type="SMART" id="SM01204">
    <property type="entry name" value="FIST_C"/>
    <property type="match status" value="1"/>
</dbReference>
<sequence>MNTPDFSLLAASTASIPRDAVADIVLQWGSRAPDFVLFFTSVGYDLEALGDALTEAFDCPTVGCTTAGQIGPGGFVRHGICAVAFFGGVLRATPYLIHPLADCQDKAKQIAQRIGTREISSMPRRRRFGLLLCDGLSMCEERLTAALYQAVGAIPIVGGSAGDDLAFDRTFVFHDGQFLSDAAVYVDCETTVPFVPFKLQHFRPTTVKLVVTGTNSRERTIHTLNGVPATEAYANAAGVSPGALDANVFARHPMMIRFGEDYYVRSVSKANHDGSLTCLSAVGVGTIVTLAETTDPIATVERAFDDVVRCVGEPAVILAFDCVLRRLDLENAGLLESVGSIFASHRVVGFSTYGEQFNSQHVNQTLCGIALARPT</sequence>
<protein>
    <submittedName>
        <fullName evidence="3">FIST N-terminal domain-containing protein</fullName>
    </submittedName>
</protein>
<evidence type="ECO:0000259" key="1">
    <source>
        <dbReference type="SMART" id="SM00897"/>
    </source>
</evidence>
<evidence type="ECO:0000313" key="3">
    <source>
        <dbReference type="EMBL" id="MDC8012685.1"/>
    </source>
</evidence>